<dbReference type="EMBL" id="CP002955">
    <property type="protein sequence ID" value="AEL24778.1"/>
    <property type="molecule type" value="Genomic_DNA"/>
</dbReference>
<dbReference type="Gene3D" id="2.40.40.10">
    <property type="entry name" value="RlpA-like domain"/>
    <property type="match status" value="1"/>
</dbReference>
<dbReference type="CDD" id="cd00118">
    <property type="entry name" value="LysM"/>
    <property type="match status" value="3"/>
</dbReference>
<feature type="region of interest" description="Disordered" evidence="1">
    <location>
        <begin position="285"/>
        <end position="317"/>
    </location>
</feature>
<evidence type="ECO:0000256" key="1">
    <source>
        <dbReference type="SAM" id="MobiDB-lite"/>
    </source>
</evidence>
<dbReference type="Gene3D" id="3.10.350.10">
    <property type="entry name" value="LysM domain"/>
    <property type="match status" value="3"/>
</dbReference>
<dbReference type="Proteomes" id="UP000001635">
    <property type="component" value="Chromosome"/>
</dbReference>
<dbReference type="PANTHER" id="PTHR33734">
    <property type="entry name" value="LYSM DOMAIN-CONTAINING GPI-ANCHORED PROTEIN 2"/>
    <property type="match status" value="1"/>
</dbReference>
<feature type="domain" description="LysM" evidence="2">
    <location>
        <begin position="234"/>
        <end position="277"/>
    </location>
</feature>
<dbReference type="AlphaFoldDB" id="G0IUL5"/>
<feature type="domain" description="LysM" evidence="2">
    <location>
        <begin position="108"/>
        <end position="151"/>
    </location>
</feature>
<protein>
    <submittedName>
        <fullName evidence="3">Peptidoglycan-binding lysin domain-containing protein</fullName>
    </submittedName>
</protein>
<dbReference type="eggNOG" id="COG0797">
    <property type="taxonomic scope" value="Bacteria"/>
</dbReference>
<proteinExistence type="predicted"/>
<sequence>MIIRNLLLKTNSKMKCWILILGMIGLALPSKGALLVGSDSVGIEKIGGKSFIIHQVDPQETLFGISRRYNTPVSDIVQNNDTLKDGLKIGQRIRVPFIEKKMIPEGAKVHHVTPGETLFSIAKSYNIGMDQLMASNGLKGTDLSVGQALIIEGGKEEVTTEKVQPVPQKQQPVTPQKVEDTAEIVNKGVTDASEITASKKKQPKKKTEKPVAPTVETPATSPASPSVSTSGNWISHKVIQGETLFAIAKKYDANVADIIKWNGLSSNNLSVGQTLKVGRETNANIPVTQLPGNNKPTSEPTNSKTAVESPSNNVSTSTAFKNVSESGQAEVIEGTGNHKKFLVLHRSAPVGTIMRIRNEENDVTIFARVVGVLPETGDNNKLLIKLSKAAFDQLKAVNSRFRVEVSY</sequence>
<dbReference type="SUPFAM" id="SSF54106">
    <property type="entry name" value="LysM domain"/>
    <property type="match status" value="3"/>
</dbReference>
<reference evidence="4" key="1">
    <citation type="submission" date="2011-07" db="EMBL/GenBank/DDBJ databases">
        <title>The complete genome of Cyclobacterium marinum DSM 745.</title>
        <authorList>
            <person name="Lucas S."/>
            <person name="Han J."/>
            <person name="Lapidus A."/>
            <person name="Bruce D."/>
            <person name="Goodwin L."/>
            <person name="Pitluck S."/>
            <person name="Peters L."/>
            <person name="Kyrpides N."/>
            <person name="Mavromatis K."/>
            <person name="Ivanova N."/>
            <person name="Ovchinnikova G."/>
            <person name="Chertkov O."/>
            <person name="Detter J.C."/>
            <person name="Tapia R."/>
            <person name="Han C."/>
            <person name="Land M."/>
            <person name="Hauser L."/>
            <person name="Markowitz V."/>
            <person name="Cheng J.-F."/>
            <person name="Hugenholtz P."/>
            <person name="Woyke T."/>
            <person name="Wu D."/>
            <person name="Tindall B."/>
            <person name="Schuetze A."/>
            <person name="Brambilla E."/>
            <person name="Klenk H.-P."/>
            <person name="Eisen J.A."/>
        </authorList>
    </citation>
    <scope>NUCLEOTIDE SEQUENCE [LARGE SCALE GENOMIC DNA]</scope>
    <source>
        <strain evidence="4">ATCC 25205 / DSM 745 / LMG 13164 / NCIMB 1802</strain>
    </source>
</reference>
<dbReference type="InterPro" id="IPR036908">
    <property type="entry name" value="RlpA-like_sf"/>
</dbReference>
<dbReference type="eggNOG" id="COG1388">
    <property type="taxonomic scope" value="Bacteria"/>
</dbReference>
<dbReference type="InterPro" id="IPR036779">
    <property type="entry name" value="LysM_dom_sf"/>
</dbReference>
<dbReference type="Pfam" id="PF01476">
    <property type="entry name" value="LysM"/>
    <property type="match status" value="3"/>
</dbReference>
<dbReference type="SMART" id="SM00257">
    <property type="entry name" value="LysM"/>
    <property type="match status" value="3"/>
</dbReference>
<evidence type="ECO:0000259" key="2">
    <source>
        <dbReference type="PROSITE" id="PS51782"/>
    </source>
</evidence>
<dbReference type="HOGENOM" id="CLU_056702_0_0_10"/>
<feature type="compositionally biased region" description="Low complexity" evidence="1">
    <location>
        <begin position="210"/>
        <end position="230"/>
    </location>
</feature>
<feature type="compositionally biased region" description="Low complexity" evidence="1">
    <location>
        <begin position="162"/>
        <end position="176"/>
    </location>
</feature>
<dbReference type="STRING" id="880070.Cycma_1006"/>
<feature type="region of interest" description="Disordered" evidence="1">
    <location>
        <begin position="158"/>
        <end position="231"/>
    </location>
</feature>
<organism evidence="3 4">
    <name type="scientific">Cyclobacterium marinum (strain ATCC 25205 / DSM 745 / LMG 13164 / NCIMB 1802)</name>
    <name type="common">Flectobacillus marinus</name>
    <dbReference type="NCBI Taxonomy" id="880070"/>
    <lineage>
        <taxon>Bacteria</taxon>
        <taxon>Pseudomonadati</taxon>
        <taxon>Bacteroidota</taxon>
        <taxon>Cytophagia</taxon>
        <taxon>Cytophagales</taxon>
        <taxon>Cyclobacteriaceae</taxon>
        <taxon>Cyclobacterium</taxon>
    </lineage>
</organism>
<dbReference type="InterPro" id="IPR018392">
    <property type="entry name" value="LysM"/>
</dbReference>
<gene>
    <name evidence="3" type="ordered locus">Cycma_1006</name>
</gene>
<dbReference type="GO" id="GO:0008932">
    <property type="term" value="F:lytic endotransglycosylase activity"/>
    <property type="evidence" value="ECO:0007669"/>
    <property type="project" value="TreeGrafter"/>
</dbReference>
<dbReference type="PROSITE" id="PS51782">
    <property type="entry name" value="LYSM"/>
    <property type="match status" value="3"/>
</dbReference>
<evidence type="ECO:0000313" key="4">
    <source>
        <dbReference type="Proteomes" id="UP000001635"/>
    </source>
</evidence>
<evidence type="ECO:0000313" key="3">
    <source>
        <dbReference type="EMBL" id="AEL24778.1"/>
    </source>
</evidence>
<name>G0IUL5_CYCMS</name>
<dbReference type="PANTHER" id="PTHR33734:SF22">
    <property type="entry name" value="MEMBRANE-BOUND LYTIC MUREIN TRANSGLYCOSYLASE D"/>
    <property type="match status" value="1"/>
</dbReference>
<dbReference type="KEGG" id="cmr:Cycma_1006"/>
<keyword evidence="4" id="KW-1185">Reference proteome</keyword>
<feature type="compositionally biased region" description="Basic residues" evidence="1">
    <location>
        <begin position="198"/>
        <end position="207"/>
    </location>
</feature>
<accession>G0IUL5</accession>
<feature type="domain" description="LysM" evidence="2">
    <location>
        <begin position="52"/>
        <end position="95"/>
    </location>
</feature>